<dbReference type="PANTHER" id="PTHR46481">
    <property type="entry name" value="ZINC FINGER BED DOMAIN-CONTAINING PROTEIN 4"/>
    <property type="match status" value="1"/>
</dbReference>
<dbReference type="Pfam" id="PF05699">
    <property type="entry name" value="Dimer_Tnp_hAT"/>
    <property type="match status" value="1"/>
</dbReference>
<dbReference type="SMART" id="SM00614">
    <property type="entry name" value="ZnF_BED"/>
    <property type="match status" value="1"/>
</dbReference>
<keyword evidence="3 9" id="KW-0863">Zinc-finger</keyword>
<dbReference type="GO" id="GO:0003677">
    <property type="term" value="F:DNA binding"/>
    <property type="evidence" value="ECO:0007669"/>
    <property type="project" value="UniProtKB-KW"/>
</dbReference>
<dbReference type="PROSITE" id="PS50808">
    <property type="entry name" value="ZF_BED"/>
    <property type="match status" value="1"/>
</dbReference>
<evidence type="ECO:0000259" key="11">
    <source>
        <dbReference type="PROSITE" id="PS50808"/>
    </source>
</evidence>
<evidence type="ECO:0000256" key="6">
    <source>
        <dbReference type="ARBA" id="ARBA00023125"/>
    </source>
</evidence>
<protein>
    <recommendedName>
        <fullName evidence="11">BED-type domain-containing protein</fullName>
    </recommendedName>
</protein>
<organism evidence="12">
    <name type="scientific">Nothobranchius pienaari</name>
    <dbReference type="NCBI Taxonomy" id="704102"/>
    <lineage>
        <taxon>Eukaryota</taxon>
        <taxon>Metazoa</taxon>
        <taxon>Chordata</taxon>
        <taxon>Craniata</taxon>
        <taxon>Vertebrata</taxon>
        <taxon>Euteleostomi</taxon>
        <taxon>Actinopterygii</taxon>
        <taxon>Neopterygii</taxon>
        <taxon>Teleostei</taxon>
        <taxon>Neoteleostei</taxon>
        <taxon>Acanthomorphata</taxon>
        <taxon>Ovalentaria</taxon>
        <taxon>Atherinomorphae</taxon>
        <taxon>Cyprinodontiformes</taxon>
        <taxon>Nothobranchiidae</taxon>
        <taxon>Nothobranchius</taxon>
    </lineage>
</organism>
<dbReference type="InterPro" id="IPR003656">
    <property type="entry name" value="Znf_BED"/>
</dbReference>
<dbReference type="EMBL" id="HAEF01011974">
    <property type="protein sequence ID" value="SBR53133.1"/>
    <property type="molecule type" value="Transcribed_RNA"/>
</dbReference>
<evidence type="ECO:0000256" key="4">
    <source>
        <dbReference type="ARBA" id="ARBA00022833"/>
    </source>
</evidence>
<evidence type="ECO:0000256" key="10">
    <source>
        <dbReference type="SAM" id="MobiDB-lite"/>
    </source>
</evidence>
<dbReference type="GO" id="GO:0046983">
    <property type="term" value="F:protein dimerization activity"/>
    <property type="evidence" value="ECO:0007669"/>
    <property type="project" value="InterPro"/>
</dbReference>
<dbReference type="InterPro" id="IPR012337">
    <property type="entry name" value="RNaseH-like_sf"/>
</dbReference>
<evidence type="ECO:0000256" key="1">
    <source>
        <dbReference type="ARBA" id="ARBA00004123"/>
    </source>
</evidence>
<keyword evidence="8" id="KW-0539">Nucleus</keyword>
<dbReference type="PANTHER" id="PTHR46481:SF9">
    <property type="entry name" value="ZINC FINGER BED DOMAIN-CONTAINING PROTEIN 1-LIKE"/>
    <property type="match status" value="1"/>
</dbReference>
<evidence type="ECO:0000256" key="2">
    <source>
        <dbReference type="ARBA" id="ARBA00022723"/>
    </source>
</evidence>
<keyword evidence="6" id="KW-0238">DNA-binding</keyword>
<reference evidence="12" key="1">
    <citation type="submission" date="2016-05" db="EMBL/GenBank/DDBJ databases">
        <authorList>
            <person name="Lavstsen T."/>
            <person name="Jespersen J.S."/>
        </authorList>
    </citation>
    <scope>NUCLEOTIDE SEQUENCE</scope>
    <source>
        <tissue evidence="12">Brain</tissue>
    </source>
</reference>
<feature type="region of interest" description="Disordered" evidence="10">
    <location>
        <begin position="521"/>
        <end position="550"/>
    </location>
</feature>
<evidence type="ECO:0000256" key="9">
    <source>
        <dbReference type="PROSITE-ProRule" id="PRU00027"/>
    </source>
</evidence>
<feature type="compositionally biased region" description="Polar residues" evidence="10">
    <location>
        <begin position="521"/>
        <end position="542"/>
    </location>
</feature>
<gene>
    <name evidence="12" type="primary">CR356230.1</name>
</gene>
<keyword evidence="4" id="KW-0862">Zinc</keyword>
<dbReference type="GO" id="GO:0005634">
    <property type="term" value="C:nucleus"/>
    <property type="evidence" value="ECO:0007669"/>
    <property type="project" value="UniProtKB-SubCell"/>
</dbReference>
<dbReference type="SUPFAM" id="SSF57667">
    <property type="entry name" value="beta-beta-alpha zinc fingers"/>
    <property type="match status" value="1"/>
</dbReference>
<dbReference type="InterPro" id="IPR052035">
    <property type="entry name" value="ZnF_BED_domain_contain"/>
</dbReference>
<dbReference type="InterPro" id="IPR036236">
    <property type="entry name" value="Znf_C2H2_sf"/>
</dbReference>
<dbReference type="AlphaFoldDB" id="A0A1A8M8J6"/>
<dbReference type="InterPro" id="IPR008906">
    <property type="entry name" value="HATC_C_dom"/>
</dbReference>
<accession>A0A1A8M8J6</accession>
<keyword evidence="7" id="KW-0804">Transcription</keyword>
<dbReference type="SUPFAM" id="SSF53098">
    <property type="entry name" value="Ribonuclease H-like"/>
    <property type="match status" value="1"/>
</dbReference>
<evidence type="ECO:0000256" key="3">
    <source>
        <dbReference type="ARBA" id="ARBA00022771"/>
    </source>
</evidence>
<dbReference type="SUPFAM" id="SSF140996">
    <property type="entry name" value="Hermes dimerisation domain"/>
    <property type="match status" value="1"/>
</dbReference>
<evidence type="ECO:0000256" key="7">
    <source>
        <dbReference type="ARBA" id="ARBA00023163"/>
    </source>
</evidence>
<proteinExistence type="predicted"/>
<evidence type="ECO:0000256" key="8">
    <source>
        <dbReference type="ARBA" id="ARBA00023242"/>
    </source>
</evidence>
<reference evidence="12" key="2">
    <citation type="submission" date="2016-06" db="EMBL/GenBank/DDBJ databases">
        <title>The genome of a short-lived fish provides insights into sex chromosome evolution and the genetic control of aging.</title>
        <authorList>
            <person name="Reichwald K."/>
            <person name="Felder M."/>
            <person name="Petzold A."/>
            <person name="Koch P."/>
            <person name="Groth M."/>
            <person name="Platzer M."/>
        </authorList>
    </citation>
    <scope>NUCLEOTIDE SEQUENCE</scope>
    <source>
        <tissue evidence="12">Brain</tissue>
    </source>
</reference>
<keyword evidence="2" id="KW-0479">Metal-binding</keyword>
<feature type="domain" description="BED-type" evidence="11">
    <location>
        <begin position="45"/>
        <end position="100"/>
    </location>
</feature>
<name>A0A1A8M8J6_9TELE</name>
<dbReference type="Pfam" id="PF02892">
    <property type="entry name" value="zf-BED"/>
    <property type="match status" value="1"/>
</dbReference>
<evidence type="ECO:0000313" key="12">
    <source>
        <dbReference type="EMBL" id="SBR53133.1"/>
    </source>
</evidence>
<keyword evidence="5" id="KW-0805">Transcription regulation</keyword>
<comment type="subcellular location">
    <subcellularLocation>
        <location evidence="1">Nucleus</location>
    </subcellularLocation>
</comment>
<evidence type="ECO:0000256" key="5">
    <source>
        <dbReference type="ARBA" id="ARBA00023015"/>
    </source>
</evidence>
<dbReference type="GO" id="GO:0008270">
    <property type="term" value="F:zinc ion binding"/>
    <property type="evidence" value="ECO:0007669"/>
    <property type="project" value="UniProtKB-KW"/>
</dbReference>
<sequence>MGKTRLRSAFVFIRSYAHGGKSMATTEEKGESGSLNEKEFVFKKGATSVVWNWFGFRPSDTQQSTIFCRTCKRAVVAKGGNTTNLFHHLKQKHFLEYNKAVKAREDASPSTSAVVRPKKLAQQTIGTAINSCTPYDKSSKRWEELTNAVTHCLARDMMPIQSVEKEGFTKMLKTFDSRYKLPTKKYFSKVALPALYEEVRTEVSNALSSVEFFASTTDMWSSRTSDPYMSLTIHYVDKDWKLKNKCLETSFFPEDHTGENIAKGLKEFLSSWNLQEEKQVCVTTDSGANVVKAVALNNWTRLSCFGHRLHIAIERSVKDQRIDRAVGVGKKIVGAFGHSWKRQRALQAAQKELGLPEHKLITECCTRWGSKQRMIQRLLEQEKAITQVLAADKTTRHLMLTWQDIQVLDSVSAALSPLLEFTDAFSAEEYVTISCVKPVLQMFNNDLLKVKESDTPLTKDIKTAILDYMNKSYKDSVTERLINMASLLDPRFRTEYFSESESEAIKVQVMSELEHLVSHQGSTATGVSETLPTSAGDQTSQGAAKKPKKSLGSFLKGPVSGKTDITAERLLSELSSYVNSPPADSECDPLLWWKVHTVNFPNISRLARKYLCIPATSSASERLFSTGGNVVTCLRSSLKPTSVNMLVFLTKNLKT</sequence>